<dbReference type="InterPro" id="IPR005880">
    <property type="entry name" value="Ribosomal_uL2_bac/org-type"/>
</dbReference>
<dbReference type="InterPro" id="IPR012340">
    <property type="entry name" value="NA-bd_OB-fold"/>
</dbReference>
<feature type="domain" description="Large ribosomal subunit protein uL2 RNA-binding" evidence="8">
    <location>
        <begin position="42"/>
        <end position="118"/>
    </location>
</feature>
<dbReference type="SMART" id="SM01383">
    <property type="entry name" value="Ribosomal_L2"/>
    <property type="match status" value="1"/>
</dbReference>
<keyword evidence="3 5" id="KW-0687">Ribonucleoprotein</keyword>
<dbReference type="Gene3D" id="2.30.30.30">
    <property type="match status" value="1"/>
</dbReference>
<dbReference type="InterPro" id="IPR022669">
    <property type="entry name" value="Ribosomal_uL2_C"/>
</dbReference>
<name>A0A0H4T4M0_9BACT</name>
<feature type="compositionally biased region" description="Basic residues" evidence="6">
    <location>
        <begin position="50"/>
        <end position="59"/>
    </location>
</feature>
<dbReference type="PIRSF" id="PIRSF002158">
    <property type="entry name" value="Ribosomal_L2"/>
    <property type="match status" value="1"/>
</dbReference>
<keyword evidence="5" id="KW-0699">rRNA-binding</keyword>
<comment type="subunit">
    <text evidence="5">Part of the 50S ribosomal subunit. Forms a bridge to the 30S subunit in the 70S ribosome.</text>
</comment>
<dbReference type="InterPro" id="IPR008991">
    <property type="entry name" value="Translation_prot_SH3-like_sf"/>
</dbReference>
<dbReference type="AlphaFoldDB" id="A0A0H4T4M0"/>
<dbReference type="InterPro" id="IPR002171">
    <property type="entry name" value="Ribosomal_uL2"/>
</dbReference>
<dbReference type="Pfam" id="PF00181">
    <property type="entry name" value="Ribosomal_L2_N"/>
    <property type="match status" value="1"/>
</dbReference>
<dbReference type="HAMAP" id="MF_01320_B">
    <property type="entry name" value="Ribosomal_uL2_B"/>
    <property type="match status" value="1"/>
</dbReference>
<dbReference type="GO" id="GO:0015934">
    <property type="term" value="C:large ribosomal subunit"/>
    <property type="evidence" value="ECO:0007669"/>
    <property type="project" value="InterPro"/>
</dbReference>
<evidence type="ECO:0000256" key="4">
    <source>
        <dbReference type="ARBA" id="ARBA00035242"/>
    </source>
</evidence>
<evidence type="ECO:0000259" key="8">
    <source>
        <dbReference type="SMART" id="SM01383"/>
    </source>
</evidence>
<protein>
    <recommendedName>
        <fullName evidence="4 5">Large ribosomal subunit protein uL2</fullName>
    </recommendedName>
</protein>
<reference evidence="9" key="1">
    <citation type="journal article" date="2015" name="ISME J.">
        <title>Aquifer environment selects for microbial species cohorts in sediment and groundwater.</title>
        <authorList>
            <person name="Hug L.A."/>
            <person name="Thomas B.C."/>
            <person name="Brown C.T."/>
            <person name="Frischkorn K.R."/>
            <person name="Williams K.H."/>
            <person name="Tringe S.G."/>
            <person name="Banfield J.F."/>
        </authorList>
    </citation>
    <scope>NUCLEOTIDE SEQUENCE</scope>
</reference>
<dbReference type="GO" id="GO:0002181">
    <property type="term" value="P:cytoplasmic translation"/>
    <property type="evidence" value="ECO:0007669"/>
    <property type="project" value="TreeGrafter"/>
</dbReference>
<accession>A0A0H4T4M0</accession>
<dbReference type="GO" id="GO:0016740">
    <property type="term" value="F:transferase activity"/>
    <property type="evidence" value="ECO:0007669"/>
    <property type="project" value="InterPro"/>
</dbReference>
<evidence type="ECO:0000313" key="9">
    <source>
        <dbReference type="EMBL" id="AKQ01337.1"/>
    </source>
</evidence>
<dbReference type="InterPro" id="IPR014726">
    <property type="entry name" value="Ribosomal_uL2_dom3"/>
</dbReference>
<evidence type="ECO:0000256" key="2">
    <source>
        <dbReference type="ARBA" id="ARBA00022980"/>
    </source>
</evidence>
<feature type="region of interest" description="Disordered" evidence="6">
    <location>
        <begin position="221"/>
        <end position="277"/>
    </location>
</feature>
<feature type="compositionally biased region" description="Polar residues" evidence="6">
    <location>
        <begin position="35"/>
        <end position="49"/>
    </location>
</feature>
<evidence type="ECO:0000256" key="1">
    <source>
        <dbReference type="ARBA" id="ARBA00005636"/>
    </source>
</evidence>
<proteinExistence type="inferred from homology"/>
<gene>
    <name evidence="5" type="primary">rplB</name>
</gene>
<evidence type="ECO:0000259" key="7">
    <source>
        <dbReference type="SMART" id="SM01382"/>
    </source>
</evidence>
<dbReference type="EMBL" id="KT006961">
    <property type="protein sequence ID" value="AKQ01337.1"/>
    <property type="molecule type" value="Genomic_DNA"/>
</dbReference>
<dbReference type="FunFam" id="4.10.950.10:FF:000001">
    <property type="entry name" value="50S ribosomal protein L2"/>
    <property type="match status" value="1"/>
</dbReference>
<keyword evidence="2 5" id="KW-0689">Ribosomal protein</keyword>
<dbReference type="PANTHER" id="PTHR13691:SF5">
    <property type="entry name" value="LARGE RIBOSOMAL SUBUNIT PROTEIN UL2M"/>
    <property type="match status" value="1"/>
</dbReference>
<evidence type="ECO:0000256" key="3">
    <source>
        <dbReference type="ARBA" id="ARBA00023274"/>
    </source>
</evidence>
<feature type="compositionally biased region" description="Basic residues" evidence="6">
    <location>
        <begin position="259"/>
        <end position="277"/>
    </location>
</feature>
<dbReference type="InterPro" id="IPR022666">
    <property type="entry name" value="Ribosomal_uL2_RNA-bd_dom"/>
</dbReference>
<dbReference type="NCBIfam" id="TIGR01171">
    <property type="entry name" value="rplB_bact"/>
    <property type="match status" value="1"/>
</dbReference>
<sequence>MAIRKLRPMTPATRFYSISTFEEVTRTTPEKTLLSPLTKSGGRNNTGRITSRHRGGGHKRQYRVIDFKRDKRGISGKVTHVEYDPNRSCRIALVTYPDGEKRYILAADGLKIGSTIEAGDAVEIVTGNAMPLKNVPVGTFVHNVELKPGKGGQMGRSAGNSLQLMAKEDPFVTLRLPSGETRKVFGDCYATVGIVGNADHENISVGKAGRSRWLGIRPQTRGMAMNPVDHPNGGGEGRSKSGGGYQHPVSPWGQYAKGLKTRKKKHPSNKYIVKRRK</sequence>
<feature type="compositionally biased region" description="Gly residues" evidence="6">
    <location>
        <begin position="232"/>
        <end position="245"/>
    </location>
</feature>
<dbReference type="Gene3D" id="2.40.50.140">
    <property type="entry name" value="Nucleic acid-binding proteins"/>
    <property type="match status" value="1"/>
</dbReference>
<dbReference type="Gene3D" id="4.10.950.10">
    <property type="entry name" value="Ribosomal protein L2, domain 3"/>
    <property type="match status" value="1"/>
</dbReference>
<dbReference type="SUPFAM" id="SSF50249">
    <property type="entry name" value="Nucleic acid-binding proteins"/>
    <property type="match status" value="1"/>
</dbReference>
<comment type="function">
    <text evidence="5">One of the primary rRNA binding proteins. Required for association of the 30S and 50S subunits to form the 70S ribosome, for tRNA binding and peptide bond formation. It has been suggested to have peptidyltransferase activity; this is somewhat controversial. Makes several contacts with the 16S rRNA in the 70S ribosome.</text>
</comment>
<dbReference type="InterPro" id="IPR014722">
    <property type="entry name" value="Rib_uL2_dom2"/>
</dbReference>
<organism evidence="9">
    <name type="scientific">uncultured Ignavibacteria bacterium Rifle_16ft_4_minimus_16666</name>
    <dbReference type="NCBI Taxonomy" id="1665099"/>
    <lineage>
        <taxon>Bacteria</taxon>
        <taxon>Pseudomonadati</taxon>
        <taxon>Ignavibacteriota</taxon>
        <taxon>Ignavibacteria</taxon>
        <taxon>environmental samples</taxon>
    </lineage>
</organism>
<comment type="similarity">
    <text evidence="1 5">Belongs to the universal ribosomal protein uL2 family.</text>
</comment>
<evidence type="ECO:0000256" key="5">
    <source>
        <dbReference type="HAMAP-Rule" id="MF_01320"/>
    </source>
</evidence>
<dbReference type="FunFam" id="2.30.30.30:FF:000001">
    <property type="entry name" value="50S ribosomal protein L2"/>
    <property type="match status" value="1"/>
</dbReference>
<dbReference type="PANTHER" id="PTHR13691">
    <property type="entry name" value="RIBOSOMAL PROTEIN L2"/>
    <property type="match status" value="1"/>
</dbReference>
<feature type="domain" description="Large ribosomal subunit protein uL2 C-terminal" evidence="7">
    <location>
        <begin position="124"/>
        <end position="255"/>
    </location>
</feature>
<dbReference type="GO" id="GO:0003735">
    <property type="term" value="F:structural constituent of ribosome"/>
    <property type="evidence" value="ECO:0007669"/>
    <property type="project" value="InterPro"/>
</dbReference>
<feature type="region of interest" description="Disordered" evidence="6">
    <location>
        <begin position="33"/>
        <end position="59"/>
    </location>
</feature>
<evidence type="ECO:0000256" key="6">
    <source>
        <dbReference type="SAM" id="MobiDB-lite"/>
    </source>
</evidence>
<dbReference type="FunFam" id="2.40.50.140:FF:000003">
    <property type="entry name" value="50S ribosomal protein L2"/>
    <property type="match status" value="1"/>
</dbReference>
<dbReference type="GO" id="GO:0019843">
    <property type="term" value="F:rRNA binding"/>
    <property type="evidence" value="ECO:0007669"/>
    <property type="project" value="UniProtKB-UniRule"/>
</dbReference>
<dbReference type="Pfam" id="PF03947">
    <property type="entry name" value="Ribosomal_L2_C"/>
    <property type="match status" value="1"/>
</dbReference>
<dbReference type="SMART" id="SM01382">
    <property type="entry name" value="Ribosomal_L2_C"/>
    <property type="match status" value="1"/>
</dbReference>
<dbReference type="SUPFAM" id="SSF50104">
    <property type="entry name" value="Translation proteins SH3-like domain"/>
    <property type="match status" value="1"/>
</dbReference>
<keyword evidence="5" id="KW-0694">RNA-binding</keyword>